<sequence>MSTPTTPAGWYPDPAGTGQQRYFDGTNWTDQDAPPAGAVVPGPPPKKSNRGKIILGAVGAVVVLLIVGAIVGGGDDTNKGTAAPTSSTANAAASEPPSPSAQTTTTEPADTETASQRNAMRKAQDYLDMKGFSRSGLITQLEFEGFSTSDATYAADHITVDWNEQATRAGKTYLEMSGFSRAGLAGQLEQGDGFTPEQAAYGAEHAGA</sequence>
<feature type="region of interest" description="Disordered" evidence="1">
    <location>
        <begin position="187"/>
        <end position="208"/>
    </location>
</feature>
<feature type="transmembrane region" description="Helical" evidence="2">
    <location>
        <begin position="53"/>
        <end position="74"/>
    </location>
</feature>
<feature type="region of interest" description="Disordered" evidence="1">
    <location>
        <begin position="74"/>
        <end position="118"/>
    </location>
</feature>
<dbReference type="EMBL" id="AP022596">
    <property type="protein sequence ID" value="BBY64721.1"/>
    <property type="molecule type" value="Genomic_DNA"/>
</dbReference>
<reference evidence="5 6" key="1">
    <citation type="journal article" date="2019" name="Emerg. Microbes Infect.">
        <title>Comprehensive subspecies identification of 175 nontuberculous mycobacteria species based on 7547 genomic profiles.</title>
        <authorList>
            <person name="Matsumoto Y."/>
            <person name="Kinjo T."/>
            <person name="Motooka D."/>
            <person name="Nabeya D."/>
            <person name="Jung N."/>
            <person name="Uechi K."/>
            <person name="Horii T."/>
            <person name="Iida T."/>
            <person name="Fujita J."/>
            <person name="Nakamura S."/>
        </authorList>
    </citation>
    <scope>NUCLEOTIDE SEQUENCE [LARGE SCALE GENOMIC DNA]</scope>
    <source>
        <strain evidence="5 6">JCM 30396</strain>
    </source>
</reference>
<feature type="compositionally biased region" description="Low complexity" evidence="1">
    <location>
        <begin position="81"/>
        <end position="114"/>
    </location>
</feature>
<keyword evidence="2" id="KW-1133">Transmembrane helix</keyword>
<feature type="region of interest" description="Disordered" evidence="1">
    <location>
        <begin position="25"/>
        <end position="45"/>
    </location>
</feature>
<keyword evidence="2" id="KW-0812">Transmembrane</keyword>
<name>A0A7I7T885_9MYCO</name>
<feature type="region of interest" description="Disordered" evidence="1">
    <location>
        <begin position="1"/>
        <end position="20"/>
    </location>
</feature>
<feature type="domain" description="DUF2510" evidence="4">
    <location>
        <begin position="8"/>
        <end position="38"/>
    </location>
</feature>
<dbReference type="InterPro" id="IPR018929">
    <property type="entry name" value="DUF2510"/>
</dbReference>
<accession>A0A7I7T885</accession>
<evidence type="ECO:0000259" key="3">
    <source>
        <dbReference type="Pfam" id="PF07553"/>
    </source>
</evidence>
<dbReference type="Proteomes" id="UP000467148">
    <property type="component" value="Chromosome"/>
</dbReference>
<protein>
    <recommendedName>
        <fullName evidence="7">DUF2510 domain-containing protein</fullName>
    </recommendedName>
</protein>
<evidence type="ECO:0000313" key="5">
    <source>
        <dbReference type="EMBL" id="BBY64721.1"/>
    </source>
</evidence>
<evidence type="ECO:0000256" key="2">
    <source>
        <dbReference type="SAM" id="Phobius"/>
    </source>
</evidence>
<evidence type="ECO:0008006" key="7">
    <source>
        <dbReference type="Google" id="ProtNLM"/>
    </source>
</evidence>
<evidence type="ECO:0000256" key="1">
    <source>
        <dbReference type="SAM" id="MobiDB-lite"/>
    </source>
</evidence>
<dbReference type="RefSeq" id="WP_163748656.1">
    <property type="nucleotide sequence ID" value="NZ_AP022596.1"/>
</dbReference>
<dbReference type="KEGG" id="mhev:MHEL_29640"/>
<feature type="domain" description="Putative host cell surface-exposed lipoprotein Ltp-like HTH region" evidence="3">
    <location>
        <begin position="161"/>
        <end position="205"/>
    </location>
</feature>
<dbReference type="InterPro" id="IPR011434">
    <property type="entry name" value="Ltp-like_HTH"/>
</dbReference>
<dbReference type="AlphaFoldDB" id="A0A7I7T885"/>
<keyword evidence="2" id="KW-0472">Membrane</keyword>
<dbReference type="Pfam" id="PF10708">
    <property type="entry name" value="DUF2510"/>
    <property type="match status" value="1"/>
</dbReference>
<dbReference type="Gene3D" id="1.10.10.10">
    <property type="entry name" value="Winged helix-like DNA-binding domain superfamily/Winged helix DNA-binding domain"/>
    <property type="match status" value="2"/>
</dbReference>
<evidence type="ECO:0000313" key="6">
    <source>
        <dbReference type="Proteomes" id="UP000467148"/>
    </source>
</evidence>
<organism evidence="5 6">
    <name type="scientific">Mycolicibacterium helvum</name>
    <dbReference type="NCBI Taxonomy" id="1534349"/>
    <lineage>
        <taxon>Bacteria</taxon>
        <taxon>Bacillati</taxon>
        <taxon>Actinomycetota</taxon>
        <taxon>Actinomycetes</taxon>
        <taxon>Mycobacteriales</taxon>
        <taxon>Mycobacteriaceae</taxon>
        <taxon>Mycolicibacterium</taxon>
    </lineage>
</organism>
<keyword evidence="6" id="KW-1185">Reference proteome</keyword>
<gene>
    <name evidence="5" type="ORF">MHEL_29640</name>
</gene>
<feature type="domain" description="Putative host cell surface-exposed lipoprotein Ltp-like HTH region" evidence="3">
    <location>
        <begin position="116"/>
        <end position="158"/>
    </location>
</feature>
<dbReference type="Pfam" id="PF07553">
    <property type="entry name" value="Lipoprotein_Ltp"/>
    <property type="match status" value="2"/>
</dbReference>
<dbReference type="InterPro" id="IPR036388">
    <property type="entry name" value="WH-like_DNA-bd_sf"/>
</dbReference>
<evidence type="ECO:0000259" key="4">
    <source>
        <dbReference type="Pfam" id="PF10708"/>
    </source>
</evidence>
<proteinExistence type="predicted"/>